<dbReference type="PANTHER" id="PTHR31346:SF1">
    <property type="entry name" value="MULTIPLE ORGANELLAR RNA EDITING FACTOR 3, MITOCHONDRIAL"/>
    <property type="match status" value="1"/>
</dbReference>
<name>A0A8K0MSE0_9ROSA</name>
<keyword evidence="1" id="KW-0507">mRNA processing</keyword>
<keyword evidence="6" id="KW-1185">Reference proteome</keyword>
<evidence type="ECO:0000259" key="4">
    <source>
        <dbReference type="Pfam" id="PF21864"/>
    </source>
</evidence>
<dbReference type="InterPro" id="IPR054059">
    <property type="entry name" value="MORF/ORRM1/DAG-like_MORF"/>
</dbReference>
<dbReference type="AlphaFoldDB" id="A0A8K0MSE0"/>
<feature type="region of interest" description="Disordered" evidence="3">
    <location>
        <begin position="186"/>
        <end position="256"/>
    </location>
</feature>
<feature type="compositionally biased region" description="Basic and acidic residues" evidence="3">
    <location>
        <begin position="202"/>
        <end position="230"/>
    </location>
</feature>
<dbReference type="Proteomes" id="UP000796880">
    <property type="component" value="Unassembled WGS sequence"/>
</dbReference>
<dbReference type="InterPro" id="IPR037045">
    <property type="entry name" value="S8pro/Inhibitor_I9_sf"/>
</dbReference>
<dbReference type="GO" id="GO:0006397">
    <property type="term" value="P:mRNA processing"/>
    <property type="evidence" value="ECO:0007669"/>
    <property type="project" value="UniProtKB-KW"/>
</dbReference>
<dbReference type="Pfam" id="PF21864">
    <property type="entry name" value="MORF_dom"/>
    <property type="match status" value="1"/>
</dbReference>
<dbReference type="PANTHER" id="PTHR31346">
    <property type="entry name" value="MULTIPLE ORGANELLAR RNA EDITING FACTOR 2, CHLOROPLASTIC-RELATED-RELATED"/>
    <property type="match status" value="1"/>
</dbReference>
<dbReference type="InterPro" id="IPR039206">
    <property type="entry name" value="MORF/ORRM1/DAG-like"/>
</dbReference>
<evidence type="ECO:0000256" key="1">
    <source>
        <dbReference type="ARBA" id="ARBA00022664"/>
    </source>
</evidence>
<dbReference type="Gene3D" id="3.30.70.80">
    <property type="entry name" value="Peptidase S8 propeptide/proteinase inhibitor I9"/>
    <property type="match status" value="1"/>
</dbReference>
<accession>A0A8K0MSE0</accession>
<evidence type="ECO:0000256" key="2">
    <source>
        <dbReference type="ARBA" id="ARBA00022946"/>
    </source>
</evidence>
<keyword evidence="2" id="KW-0809">Transit peptide</keyword>
<reference evidence="5" key="1">
    <citation type="submission" date="2020-03" db="EMBL/GenBank/DDBJ databases">
        <title>A high-quality chromosome-level genome assembly of a woody plant with both climbing and erect habits, Rhamnella rubrinervis.</title>
        <authorList>
            <person name="Lu Z."/>
            <person name="Yang Y."/>
            <person name="Zhu X."/>
            <person name="Sun Y."/>
        </authorList>
    </citation>
    <scope>NUCLEOTIDE SEQUENCE</scope>
    <source>
        <strain evidence="5">BYM</strain>
        <tissue evidence="5">Leaf</tissue>
    </source>
</reference>
<dbReference type="GO" id="GO:0016554">
    <property type="term" value="P:cytidine to uridine editing"/>
    <property type="evidence" value="ECO:0007669"/>
    <property type="project" value="InterPro"/>
</dbReference>
<proteinExistence type="predicted"/>
<dbReference type="GO" id="GO:0080156">
    <property type="term" value="P:mitochondrial mRNA modification"/>
    <property type="evidence" value="ECO:0007669"/>
    <property type="project" value="TreeGrafter"/>
</dbReference>
<evidence type="ECO:0000256" key="3">
    <source>
        <dbReference type="SAM" id="MobiDB-lite"/>
    </source>
</evidence>
<comment type="caution">
    <text evidence="5">The sequence shown here is derived from an EMBL/GenBank/DDBJ whole genome shotgun (WGS) entry which is preliminary data.</text>
</comment>
<evidence type="ECO:0000313" key="6">
    <source>
        <dbReference type="Proteomes" id="UP000796880"/>
    </source>
</evidence>
<feature type="domain" description="MORF/ORRM1/DAG-like MORF" evidence="4">
    <location>
        <begin position="85"/>
        <end position="175"/>
    </location>
</feature>
<feature type="compositionally biased region" description="Polar residues" evidence="3">
    <location>
        <begin position="232"/>
        <end position="242"/>
    </location>
</feature>
<protein>
    <recommendedName>
        <fullName evidence="4">MORF/ORRM1/DAG-like MORF domain-containing protein</fullName>
    </recommendedName>
</protein>
<gene>
    <name evidence="5" type="ORF">FNV43_RR00924</name>
</gene>
<organism evidence="5 6">
    <name type="scientific">Rhamnella rubrinervis</name>
    <dbReference type="NCBI Taxonomy" id="2594499"/>
    <lineage>
        <taxon>Eukaryota</taxon>
        <taxon>Viridiplantae</taxon>
        <taxon>Streptophyta</taxon>
        <taxon>Embryophyta</taxon>
        <taxon>Tracheophyta</taxon>
        <taxon>Spermatophyta</taxon>
        <taxon>Magnoliopsida</taxon>
        <taxon>eudicotyledons</taxon>
        <taxon>Gunneridae</taxon>
        <taxon>Pentapetalae</taxon>
        <taxon>rosids</taxon>
        <taxon>fabids</taxon>
        <taxon>Rosales</taxon>
        <taxon>Rhamnaceae</taxon>
        <taxon>rhamnoid group</taxon>
        <taxon>Rhamneae</taxon>
        <taxon>Rhamnella</taxon>
    </lineage>
</organism>
<sequence length="256" mass="29080">MAYPGARRALASVISKTFSGSSSLPCRSRFAFAVLNQHAQLIPNQVKIPTRFKTSGPGYSPLNDPSPNWSNRPPKETILLDGCDYEHWLIVMEFKDPKPSEDEMIKSYVKTLASVVGSEEEAKKKIYSVSTTTYTGFGALISEELSLKLKEVPDVLWVLPDSYLDVPNKDYGGDLFIDGKVIPRPQYRFSERQQPNRNRPRPRYDRRRETMQVERREPMQSRAENMREPVHQPTSTSNQSVAQGRPGDVSMNRSNV</sequence>
<dbReference type="EMBL" id="VOIH02000001">
    <property type="protein sequence ID" value="KAF3456274.1"/>
    <property type="molecule type" value="Genomic_DNA"/>
</dbReference>
<evidence type="ECO:0000313" key="5">
    <source>
        <dbReference type="EMBL" id="KAF3456274.1"/>
    </source>
</evidence>
<dbReference type="OrthoDB" id="1913091at2759"/>
<dbReference type="GO" id="GO:0005739">
    <property type="term" value="C:mitochondrion"/>
    <property type="evidence" value="ECO:0007669"/>
    <property type="project" value="TreeGrafter"/>
</dbReference>